<dbReference type="Gene3D" id="2.40.170.20">
    <property type="entry name" value="TonB-dependent receptor, beta-barrel domain"/>
    <property type="match status" value="1"/>
</dbReference>
<name>A0ABU3QB14_9SPHN</name>
<keyword evidence="16" id="KW-0675">Receptor</keyword>
<comment type="similarity">
    <text evidence="11 12">Belongs to the TonB-dependent receptor family.</text>
</comment>
<dbReference type="CDD" id="cd01347">
    <property type="entry name" value="ligand_gated_channel"/>
    <property type="match status" value="1"/>
</dbReference>
<evidence type="ECO:0000256" key="8">
    <source>
        <dbReference type="ARBA" id="ARBA00023077"/>
    </source>
</evidence>
<dbReference type="RefSeq" id="WP_315727934.1">
    <property type="nucleotide sequence ID" value="NZ_JAVUPU010000010.1"/>
</dbReference>
<protein>
    <submittedName>
        <fullName evidence="16">TonB-dependent receptor</fullName>
    </submittedName>
</protein>
<keyword evidence="4" id="KW-0410">Iron transport</keyword>
<dbReference type="Proteomes" id="UP001259572">
    <property type="component" value="Unassembled WGS sequence"/>
</dbReference>
<dbReference type="InterPro" id="IPR036942">
    <property type="entry name" value="Beta-barrel_TonB_sf"/>
</dbReference>
<keyword evidence="9 11" id="KW-0472">Membrane</keyword>
<dbReference type="PANTHER" id="PTHR32552">
    <property type="entry name" value="FERRICHROME IRON RECEPTOR-RELATED"/>
    <property type="match status" value="1"/>
</dbReference>
<dbReference type="InterPro" id="IPR039426">
    <property type="entry name" value="TonB-dep_rcpt-like"/>
</dbReference>
<sequence>MRTDILIERNGRDSLAVRTKMICHASASLFALCLASTGAEAQSGSLASVQPQAQADAQTQDQLATAASDEARDSNSGEIVVTASKRGEKLRDVPSAITVLDGDELANLGVQSVRDYATLTPGLTIADEGTPGSGKVFIRGMNTGALQQSATTVYYLDDVPFTPSSANGGGAFVAPDPELVDLDRIEVLKGPQGTLYGASSLGGVIRLISKRPDPSGFSGNARAELTTIDGGGTGYSLSTSLNVPLVTDRLAVRLTGFYRHAPGYVDNVGTGTRNVNESISQGARLAIGWTPSDRLTIDVVGMIQDTDTKGLALEHDLPGTFTPLYGARKYSNFFDAPATVRYRLASVTGKYDVGVGQVIATAAYLKTELHTEADFTTSYAPLIPLFTLLGYPYPANTGFAYESTIPQKKKTAELRFVSNRLGPVEFIVGGFYTHENVSLSTDIVARDMATNSLLPGPLGSFISSPIEDRYEEISAFGNLTFYLTDNLDITGGLRFAHYKEDFSLSYSGVYYDAFLGGPQQIPSLNASEDNLTYLATLRWRPTSTLSAFLRAASSFRPGGPQPSSLPPPGAQTQINPDTVWNYEAGIKADFLDRKLSIQASVYHIDWKDIQLYTIFANQIVLANAGAAKVDGFELQAVARPTRLLSIGGNVGYTHARITEIDPGVSAYVGAFAGDPMPRTPRWTGSATVDQIIPIGDDLEGQLGATARLQSHTFTSYPSSVTSPNVRLPGITTFDLRASVRYQRYQLQVRAENLFNEKGIISYNPGGGTVPASASLIRPRSFTLSLSAAF</sequence>
<keyword evidence="5 11" id="KW-0812">Transmembrane</keyword>
<evidence type="ECO:0000259" key="14">
    <source>
        <dbReference type="Pfam" id="PF00593"/>
    </source>
</evidence>
<dbReference type="PANTHER" id="PTHR32552:SF81">
    <property type="entry name" value="TONB-DEPENDENT OUTER MEMBRANE RECEPTOR"/>
    <property type="match status" value="1"/>
</dbReference>
<keyword evidence="17" id="KW-1185">Reference proteome</keyword>
<evidence type="ECO:0000256" key="3">
    <source>
        <dbReference type="ARBA" id="ARBA00022452"/>
    </source>
</evidence>
<dbReference type="Pfam" id="PF07715">
    <property type="entry name" value="Plug"/>
    <property type="match status" value="1"/>
</dbReference>
<reference evidence="16 17" key="1">
    <citation type="submission" date="2023-05" db="EMBL/GenBank/DDBJ databases">
        <authorList>
            <person name="Guo Y."/>
        </authorList>
    </citation>
    <scope>NUCLEOTIDE SEQUENCE [LARGE SCALE GENOMIC DNA]</scope>
    <source>
        <strain evidence="16 17">GR2756</strain>
    </source>
</reference>
<keyword evidence="2 11" id="KW-0813">Transport</keyword>
<feature type="domain" description="TonB-dependent receptor plug" evidence="15">
    <location>
        <begin position="90"/>
        <end position="204"/>
    </location>
</feature>
<gene>
    <name evidence="16" type="ORF">RQX22_16660</name>
</gene>
<dbReference type="Pfam" id="PF00593">
    <property type="entry name" value="TonB_dep_Rec_b-barrel"/>
    <property type="match status" value="1"/>
</dbReference>
<comment type="caution">
    <text evidence="16">The sequence shown here is derived from an EMBL/GenBank/DDBJ whole genome shotgun (WGS) entry which is preliminary data.</text>
</comment>
<dbReference type="InterPro" id="IPR012910">
    <property type="entry name" value="Plug_dom"/>
</dbReference>
<keyword evidence="3 11" id="KW-1134">Transmembrane beta strand</keyword>
<feature type="signal peptide" evidence="13">
    <location>
        <begin position="1"/>
        <end position="41"/>
    </location>
</feature>
<evidence type="ECO:0000256" key="4">
    <source>
        <dbReference type="ARBA" id="ARBA00022496"/>
    </source>
</evidence>
<comment type="subcellular location">
    <subcellularLocation>
        <location evidence="1 11">Cell outer membrane</location>
        <topology evidence="1 11">Multi-pass membrane protein</topology>
    </subcellularLocation>
</comment>
<keyword evidence="13" id="KW-0732">Signal</keyword>
<evidence type="ECO:0000256" key="10">
    <source>
        <dbReference type="ARBA" id="ARBA00023237"/>
    </source>
</evidence>
<evidence type="ECO:0000313" key="17">
    <source>
        <dbReference type="Proteomes" id="UP001259572"/>
    </source>
</evidence>
<evidence type="ECO:0000256" key="5">
    <source>
        <dbReference type="ARBA" id="ARBA00022692"/>
    </source>
</evidence>
<accession>A0ABU3QB14</accession>
<keyword evidence="6" id="KW-0408">Iron</keyword>
<evidence type="ECO:0000256" key="13">
    <source>
        <dbReference type="SAM" id="SignalP"/>
    </source>
</evidence>
<proteinExistence type="inferred from homology"/>
<dbReference type="SUPFAM" id="SSF56935">
    <property type="entry name" value="Porins"/>
    <property type="match status" value="1"/>
</dbReference>
<evidence type="ECO:0000256" key="9">
    <source>
        <dbReference type="ARBA" id="ARBA00023136"/>
    </source>
</evidence>
<feature type="domain" description="TonB-dependent receptor-like beta-barrel" evidence="14">
    <location>
        <begin position="330"/>
        <end position="753"/>
    </location>
</feature>
<keyword evidence="7" id="KW-0406">Ion transport</keyword>
<evidence type="ECO:0000256" key="11">
    <source>
        <dbReference type="PROSITE-ProRule" id="PRU01360"/>
    </source>
</evidence>
<evidence type="ECO:0000256" key="2">
    <source>
        <dbReference type="ARBA" id="ARBA00022448"/>
    </source>
</evidence>
<organism evidence="16 17">
    <name type="scientific">Sphingosinicella rhizophila</name>
    <dbReference type="NCBI Taxonomy" id="3050082"/>
    <lineage>
        <taxon>Bacteria</taxon>
        <taxon>Pseudomonadati</taxon>
        <taxon>Pseudomonadota</taxon>
        <taxon>Alphaproteobacteria</taxon>
        <taxon>Sphingomonadales</taxon>
        <taxon>Sphingosinicellaceae</taxon>
        <taxon>Sphingosinicella</taxon>
    </lineage>
</organism>
<evidence type="ECO:0000256" key="1">
    <source>
        <dbReference type="ARBA" id="ARBA00004571"/>
    </source>
</evidence>
<dbReference type="EMBL" id="JAVUPU010000010">
    <property type="protein sequence ID" value="MDT9600594.1"/>
    <property type="molecule type" value="Genomic_DNA"/>
</dbReference>
<evidence type="ECO:0000256" key="7">
    <source>
        <dbReference type="ARBA" id="ARBA00023065"/>
    </source>
</evidence>
<evidence type="ECO:0000259" key="15">
    <source>
        <dbReference type="Pfam" id="PF07715"/>
    </source>
</evidence>
<evidence type="ECO:0000313" key="16">
    <source>
        <dbReference type="EMBL" id="MDT9600594.1"/>
    </source>
</evidence>
<keyword evidence="10 11" id="KW-0998">Cell outer membrane</keyword>
<dbReference type="InterPro" id="IPR000531">
    <property type="entry name" value="Beta-barrel_TonB"/>
</dbReference>
<dbReference type="PROSITE" id="PS52016">
    <property type="entry name" value="TONB_DEPENDENT_REC_3"/>
    <property type="match status" value="1"/>
</dbReference>
<feature type="chain" id="PRO_5047337127" evidence="13">
    <location>
        <begin position="42"/>
        <end position="789"/>
    </location>
</feature>
<evidence type="ECO:0000256" key="12">
    <source>
        <dbReference type="RuleBase" id="RU003357"/>
    </source>
</evidence>
<keyword evidence="8 12" id="KW-0798">TonB box</keyword>
<evidence type="ECO:0000256" key="6">
    <source>
        <dbReference type="ARBA" id="ARBA00023004"/>
    </source>
</evidence>